<accession>A0A821QN66</accession>
<sequence>MKSYSLIFVIVILGIMADEESEDRTKRQINALPLIYPYGAIYKLIIGMTSPIPTKDHVNLAFILNFQYQYMQFQNISQLSQYYIIKDVSREEREADWASRYDERLVFYNSFADMLDVKGMSGQDCVHRAICEAAQFPVGEDGLFGEIIHVLLTPDYGKKLFEEDSTWKDDMSSYIDAATAGRQMFECAYIYNKCPEGSGVLDLISILTDG</sequence>
<dbReference type="OrthoDB" id="6358587at2759"/>
<dbReference type="Proteomes" id="UP000663880">
    <property type="component" value="Unassembled WGS sequence"/>
</dbReference>
<dbReference type="AlphaFoldDB" id="A0A821QN66"/>
<proteinExistence type="predicted"/>
<dbReference type="SMART" id="SM00718">
    <property type="entry name" value="DM4_12"/>
    <property type="match status" value="1"/>
</dbReference>
<feature type="chain" id="PRO_5032339586" evidence="1">
    <location>
        <begin position="18"/>
        <end position="210"/>
    </location>
</feature>
<organism evidence="2 3">
    <name type="scientific">Pieris macdunnoughi</name>
    <dbReference type="NCBI Taxonomy" id="345717"/>
    <lineage>
        <taxon>Eukaryota</taxon>
        <taxon>Metazoa</taxon>
        <taxon>Ecdysozoa</taxon>
        <taxon>Arthropoda</taxon>
        <taxon>Hexapoda</taxon>
        <taxon>Insecta</taxon>
        <taxon>Pterygota</taxon>
        <taxon>Neoptera</taxon>
        <taxon>Endopterygota</taxon>
        <taxon>Lepidoptera</taxon>
        <taxon>Glossata</taxon>
        <taxon>Ditrysia</taxon>
        <taxon>Papilionoidea</taxon>
        <taxon>Pieridae</taxon>
        <taxon>Pierinae</taxon>
        <taxon>Pieris</taxon>
    </lineage>
</organism>
<evidence type="ECO:0000256" key="1">
    <source>
        <dbReference type="SAM" id="SignalP"/>
    </source>
</evidence>
<keyword evidence="1" id="KW-0732">Signal</keyword>
<dbReference type="PANTHER" id="PTHR21398:SF11">
    <property type="entry name" value="HDC15381-RELATED"/>
    <property type="match status" value="1"/>
</dbReference>
<dbReference type="PANTHER" id="PTHR21398">
    <property type="entry name" value="AGAP007094-PA"/>
    <property type="match status" value="1"/>
</dbReference>
<dbReference type="EMBL" id="CAJOBZ010000009">
    <property type="protein sequence ID" value="CAF4828257.1"/>
    <property type="molecule type" value="Genomic_DNA"/>
</dbReference>
<reference evidence="2" key="1">
    <citation type="submission" date="2021-02" db="EMBL/GenBank/DDBJ databases">
        <authorList>
            <person name="Steward A R."/>
        </authorList>
    </citation>
    <scope>NUCLEOTIDE SEQUENCE</scope>
</reference>
<name>A0A821QN66_9NEOP</name>
<evidence type="ECO:0000313" key="2">
    <source>
        <dbReference type="EMBL" id="CAF4828257.1"/>
    </source>
</evidence>
<protein>
    <submittedName>
        <fullName evidence="2">Uncharacterized protein</fullName>
    </submittedName>
</protein>
<gene>
    <name evidence="2" type="ORF">PMACD_LOCUS5069</name>
</gene>
<comment type="caution">
    <text evidence="2">The sequence shown here is derived from an EMBL/GenBank/DDBJ whole genome shotgun (WGS) entry which is preliminary data.</text>
</comment>
<evidence type="ECO:0000313" key="3">
    <source>
        <dbReference type="Proteomes" id="UP000663880"/>
    </source>
</evidence>
<dbReference type="Pfam" id="PF07841">
    <property type="entry name" value="DM4_12"/>
    <property type="match status" value="1"/>
</dbReference>
<keyword evidence="3" id="KW-1185">Reference proteome</keyword>
<dbReference type="InterPro" id="IPR006631">
    <property type="entry name" value="DM4_12"/>
</dbReference>
<feature type="signal peptide" evidence="1">
    <location>
        <begin position="1"/>
        <end position="17"/>
    </location>
</feature>